<name>A0A194SD94_RHOGW</name>
<keyword evidence="5" id="KW-0175">Coiled coil</keyword>
<dbReference type="EMBL" id="KQ474074">
    <property type="protein sequence ID" value="KPV77366.1"/>
    <property type="molecule type" value="Genomic_DNA"/>
</dbReference>
<feature type="region of interest" description="Disordered" evidence="6">
    <location>
        <begin position="97"/>
        <end position="303"/>
    </location>
</feature>
<evidence type="ECO:0000256" key="2">
    <source>
        <dbReference type="ARBA" id="ARBA00022771"/>
    </source>
</evidence>
<feature type="coiled-coil region" evidence="5">
    <location>
        <begin position="331"/>
        <end position="379"/>
    </location>
</feature>
<accession>A0A194SD94</accession>
<dbReference type="GeneID" id="28976176"/>
<feature type="compositionally biased region" description="Acidic residues" evidence="6">
    <location>
        <begin position="167"/>
        <end position="192"/>
    </location>
</feature>
<organism evidence="8 9">
    <name type="scientific">Rhodotorula graminis (strain WP1)</name>
    <dbReference type="NCBI Taxonomy" id="578459"/>
    <lineage>
        <taxon>Eukaryota</taxon>
        <taxon>Fungi</taxon>
        <taxon>Dikarya</taxon>
        <taxon>Basidiomycota</taxon>
        <taxon>Pucciniomycotina</taxon>
        <taxon>Microbotryomycetes</taxon>
        <taxon>Sporidiobolales</taxon>
        <taxon>Sporidiobolaceae</taxon>
        <taxon>Rhodotorula</taxon>
    </lineage>
</organism>
<gene>
    <name evidence="8" type="ORF">RHOBADRAFT_51232</name>
</gene>
<dbReference type="OMA" id="EDDNCGF"/>
<keyword evidence="1" id="KW-0479">Metal-binding</keyword>
<reference evidence="8 9" key="1">
    <citation type="journal article" date="2015" name="Front. Microbiol.">
        <title>Genome sequence of the plant growth promoting endophytic yeast Rhodotorula graminis WP1.</title>
        <authorList>
            <person name="Firrincieli A."/>
            <person name="Otillar R."/>
            <person name="Salamov A."/>
            <person name="Schmutz J."/>
            <person name="Khan Z."/>
            <person name="Redman R.S."/>
            <person name="Fleck N.D."/>
            <person name="Lindquist E."/>
            <person name="Grigoriev I.V."/>
            <person name="Doty S.L."/>
        </authorList>
    </citation>
    <scope>NUCLEOTIDE SEQUENCE [LARGE SCALE GENOMIC DNA]</scope>
    <source>
        <strain evidence="8 9">WP1</strain>
    </source>
</reference>
<feature type="compositionally biased region" description="Pro residues" evidence="6">
    <location>
        <begin position="101"/>
        <end position="114"/>
    </location>
</feature>
<sequence>MATFTSTRKPGTTSTVTAAKPKLRADAATLKKYGCFLDNGAVLCFCNTEPRIQATRRVTRKESSPNLGREFWSCGSWIEDDNCGFFLWCDQAATLGRGLRTPPPADKPTFPPLARPMTPATSPQKRPRARSPPTFRPSTTASTTPAPALAPASTPTKPRRQPAVAESFDDVDFDSLDAGLDDEIEDDDDDGEPLASGSPSKKPRFESFASPSSGASRAGPATPSTSQHWQGATAASTPGKPRAGGYDAIRADPDSPFHALQKELFGGGGGGGAEHGVASSPAPAPVSPSKAGPAPHEGAPSSFDALSAALASAVEAVELVKKEREKEARLQVAARRKEEVLKKAVERAKEESEAVRRENERLKERIRMLEEENNELRTR</sequence>
<dbReference type="Pfam" id="PF06839">
    <property type="entry name" value="Zn_ribbon_GRF"/>
    <property type="match status" value="1"/>
</dbReference>
<feature type="compositionally biased region" description="Low complexity" evidence="6">
    <location>
        <begin position="207"/>
        <end position="224"/>
    </location>
</feature>
<keyword evidence="3" id="KW-0862">Zinc</keyword>
<dbReference type="STRING" id="578459.A0A194SD94"/>
<feature type="domain" description="GRF-type" evidence="7">
    <location>
        <begin position="44"/>
        <end position="92"/>
    </location>
</feature>
<dbReference type="RefSeq" id="XP_018273415.1">
    <property type="nucleotide sequence ID" value="XM_018415728.1"/>
</dbReference>
<dbReference type="GO" id="GO:0008270">
    <property type="term" value="F:zinc ion binding"/>
    <property type="evidence" value="ECO:0007669"/>
    <property type="project" value="UniProtKB-KW"/>
</dbReference>
<evidence type="ECO:0000313" key="8">
    <source>
        <dbReference type="EMBL" id="KPV77366.1"/>
    </source>
</evidence>
<evidence type="ECO:0000256" key="3">
    <source>
        <dbReference type="ARBA" id="ARBA00022833"/>
    </source>
</evidence>
<keyword evidence="2 4" id="KW-0863">Zinc-finger</keyword>
<dbReference type="OrthoDB" id="430051at2759"/>
<evidence type="ECO:0000259" key="7">
    <source>
        <dbReference type="PROSITE" id="PS51999"/>
    </source>
</evidence>
<dbReference type="InterPro" id="IPR010666">
    <property type="entry name" value="Znf_GRF"/>
</dbReference>
<evidence type="ECO:0000313" key="9">
    <source>
        <dbReference type="Proteomes" id="UP000053890"/>
    </source>
</evidence>
<protein>
    <recommendedName>
        <fullName evidence="7">GRF-type domain-containing protein</fullName>
    </recommendedName>
</protein>
<evidence type="ECO:0000256" key="5">
    <source>
        <dbReference type="SAM" id="Coils"/>
    </source>
</evidence>
<feature type="compositionally biased region" description="Low complexity" evidence="6">
    <location>
        <begin position="276"/>
        <end position="295"/>
    </location>
</feature>
<evidence type="ECO:0000256" key="4">
    <source>
        <dbReference type="PROSITE-ProRule" id="PRU01343"/>
    </source>
</evidence>
<dbReference type="AlphaFoldDB" id="A0A194SD94"/>
<proteinExistence type="predicted"/>
<feature type="compositionally biased region" description="Polar residues" evidence="6">
    <location>
        <begin position="225"/>
        <end position="236"/>
    </location>
</feature>
<feature type="compositionally biased region" description="Gly residues" evidence="6">
    <location>
        <begin position="265"/>
        <end position="274"/>
    </location>
</feature>
<dbReference type="PROSITE" id="PS51999">
    <property type="entry name" value="ZF_GRF"/>
    <property type="match status" value="1"/>
</dbReference>
<evidence type="ECO:0000256" key="6">
    <source>
        <dbReference type="SAM" id="MobiDB-lite"/>
    </source>
</evidence>
<keyword evidence="9" id="KW-1185">Reference proteome</keyword>
<evidence type="ECO:0000256" key="1">
    <source>
        <dbReference type="ARBA" id="ARBA00022723"/>
    </source>
</evidence>
<feature type="compositionally biased region" description="Low complexity" evidence="6">
    <location>
        <begin position="131"/>
        <end position="156"/>
    </location>
</feature>
<dbReference type="Proteomes" id="UP000053890">
    <property type="component" value="Unassembled WGS sequence"/>
</dbReference>